<evidence type="ECO:0000256" key="1">
    <source>
        <dbReference type="ARBA" id="ARBA00012836"/>
    </source>
</evidence>
<dbReference type="Gene3D" id="2.40.240.10">
    <property type="entry name" value="Ribosomal Protein L25, Chain P"/>
    <property type="match status" value="3"/>
</dbReference>
<keyword evidence="2" id="KW-0963">Cytoplasm</keyword>
<dbReference type="FunFam" id="3.40.50.620:FF:000037">
    <property type="entry name" value="Glutamine--tRNA ligase cytoplasmic"/>
    <property type="match status" value="1"/>
</dbReference>
<comment type="catalytic activity">
    <reaction evidence="8">
        <text>tRNA(Gln) + L-glutamine + ATP = L-glutaminyl-tRNA(Gln) + AMP + diphosphate</text>
        <dbReference type="Rhea" id="RHEA:20121"/>
        <dbReference type="Rhea" id="RHEA-COMP:9662"/>
        <dbReference type="Rhea" id="RHEA-COMP:9681"/>
        <dbReference type="ChEBI" id="CHEBI:30616"/>
        <dbReference type="ChEBI" id="CHEBI:33019"/>
        <dbReference type="ChEBI" id="CHEBI:58359"/>
        <dbReference type="ChEBI" id="CHEBI:78442"/>
        <dbReference type="ChEBI" id="CHEBI:78521"/>
        <dbReference type="ChEBI" id="CHEBI:456215"/>
        <dbReference type="EC" id="6.1.1.18"/>
    </reaction>
</comment>
<dbReference type="HAMAP" id="MF_00126">
    <property type="entry name" value="Gln_tRNA_synth"/>
    <property type="match status" value="1"/>
</dbReference>
<dbReference type="InterPro" id="IPR014729">
    <property type="entry name" value="Rossmann-like_a/b/a_fold"/>
</dbReference>
<dbReference type="PROSITE" id="PS00178">
    <property type="entry name" value="AA_TRNA_LIGASE_I"/>
    <property type="match status" value="1"/>
</dbReference>
<accession>A0A3B0VTX0</accession>
<dbReference type="FunFam" id="2.40.240.10:FF:000001">
    <property type="entry name" value="Glutamine--tRNA ligase"/>
    <property type="match status" value="1"/>
</dbReference>
<evidence type="ECO:0000259" key="11">
    <source>
        <dbReference type="Pfam" id="PF20974"/>
    </source>
</evidence>
<evidence type="ECO:0000256" key="6">
    <source>
        <dbReference type="ARBA" id="ARBA00022917"/>
    </source>
</evidence>
<evidence type="ECO:0000256" key="3">
    <source>
        <dbReference type="ARBA" id="ARBA00022598"/>
    </source>
</evidence>
<protein>
    <recommendedName>
        <fullName evidence="1">glutamine--tRNA ligase</fullName>
        <ecNumber evidence="1">6.1.1.18</ecNumber>
    </recommendedName>
</protein>
<dbReference type="NCBIfam" id="TIGR00440">
    <property type="entry name" value="glnS"/>
    <property type="match status" value="1"/>
</dbReference>
<evidence type="ECO:0000256" key="4">
    <source>
        <dbReference type="ARBA" id="ARBA00022741"/>
    </source>
</evidence>
<dbReference type="GO" id="GO:0004819">
    <property type="term" value="F:glutamine-tRNA ligase activity"/>
    <property type="evidence" value="ECO:0007669"/>
    <property type="project" value="UniProtKB-EC"/>
</dbReference>
<feature type="domain" description="tRNA synthetases class I (E and Q) anti-codon binding" evidence="11">
    <location>
        <begin position="459"/>
        <end position="528"/>
    </location>
</feature>
<dbReference type="GO" id="GO:0006425">
    <property type="term" value="P:glutaminyl-tRNA aminoacylation"/>
    <property type="evidence" value="ECO:0007669"/>
    <property type="project" value="InterPro"/>
</dbReference>
<dbReference type="InterPro" id="IPR004514">
    <property type="entry name" value="Gln-tRNA-synth"/>
</dbReference>
<keyword evidence="6" id="KW-0648">Protein biosynthesis</keyword>
<dbReference type="InterPro" id="IPR050132">
    <property type="entry name" value="Gln/Glu-tRNA_Ligase"/>
</dbReference>
<dbReference type="NCBIfam" id="NF011291">
    <property type="entry name" value="PRK14703.1"/>
    <property type="match status" value="1"/>
</dbReference>
<dbReference type="EMBL" id="UOEW01000330">
    <property type="protein sequence ID" value="VAW41927.1"/>
    <property type="molecule type" value="Genomic_DNA"/>
</dbReference>
<dbReference type="GO" id="GO:0005829">
    <property type="term" value="C:cytosol"/>
    <property type="evidence" value="ECO:0007669"/>
    <property type="project" value="TreeGrafter"/>
</dbReference>
<dbReference type="Pfam" id="PF03950">
    <property type="entry name" value="tRNA-synt_1c_C"/>
    <property type="match status" value="1"/>
</dbReference>
<keyword evidence="7 12" id="KW-0030">Aminoacyl-tRNA synthetase</keyword>
<sequence length="559" mass="64577">MQNMSAKNVSENFITQIIDADLKSGKHQKIITRFPPEPNGFLHVGHVKSICLNFGLAADYGGQCNLRFDDTNPAKESVEYAQSIQRDIKWLGFSWGDTALYASDYFEQIYTFAEELIGKDQAYIDQQSPDEIRENRGDFNRVGINSPYRNRPSSESLDLFRRMKAGEFADGKMVLRAKIDMQSGNINLRDPVLYRIKRAHHIRTGDTWCIYPMYDFTHCISDAIEGITHSICTLEFEDHRPLYDWVLDNISIACHPQQIEFNRLNQTFTITSKRKLNELVEKKQVDGWDDPRMPTVSGMRRRGYTPQSIREYAKKSTVTKKPSLIPMSMLEDCVRKELNTTAPRIMGVLRPLKVVIENYPEGQTEMLKAQNHPLDESFGSRDIPFARELYIEAGDYKENANRKFFRFTEGREVRLRYAYYLTCQRAIKNADGVVIELRCTYDPQTKGGTSADGRKVKGTIHWVTVQHADAIEVRLYDRLFNQPAPVGADDLNPESLEVLTTAKIEPNIIGNSLDIRYQFERLGYFYRDPTHEKNKPVFNRIVTLRDSWAKIEEKMDTQL</sequence>
<dbReference type="InterPro" id="IPR011035">
    <property type="entry name" value="Ribosomal_bL25/Gln-tRNA_synth"/>
</dbReference>
<dbReference type="InterPro" id="IPR020059">
    <property type="entry name" value="Glu/Gln-tRNA-synth_Ib_codon-bd"/>
</dbReference>
<name>A0A3B0VTX0_9ZZZZ</name>
<dbReference type="Pfam" id="PF20974">
    <property type="entry name" value="tRNA-synt_1c_C2"/>
    <property type="match status" value="1"/>
</dbReference>
<dbReference type="PANTHER" id="PTHR43097:SF5">
    <property type="entry name" value="GLUTAMATE--TRNA LIGASE"/>
    <property type="match status" value="1"/>
</dbReference>
<dbReference type="Pfam" id="PF00749">
    <property type="entry name" value="tRNA-synt_1c"/>
    <property type="match status" value="1"/>
</dbReference>
<dbReference type="SUPFAM" id="SSF52374">
    <property type="entry name" value="Nucleotidylyl transferase"/>
    <property type="match status" value="1"/>
</dbReference>
<reference evidence="12" key="1">
    <citation type="submission" date="2018-06" db="EMBL/GenBank/DDBJ databases">
        <authorList>
            <person name="Zhirakovskaya E."/>
        </authorList>
    </citation>
    <scope>NUCLEOTIDE SEQUENCE</scope>
</reference>
<feature type="domain" description="Glutamyl/glutaminyl-tRNA synthetase class Ib anti-codon binding" evidence="10">
    <location>
        <begin position="342"/>
        <end position="442"/>
    </location>
</feature>
<gene>
    <name evidence="12" type="ORF">MNBD_GAMMA01-1432</name>
</gene>
<feature type="domain" description="Glutamyl/glutaminyl-tRNA synthetase class Ib catalytic" evidence="9">
    <location>
        <begin position="29"/>
        <end position="339"/>
    </location>
</feature>
<evidence type="ECO:0000256" key="2">
    <source>
        <dbReference type="ARBA" id="ARBA00022490"/>
    </source>
</evidence>
<organism evidence="12">
    <name type="scientific">hydrothermal vent metagenome</name>
    <dbReference type="NCBI Taxonomy" id="652676"/>
    <lineage>
        <taxon>unclassified sequences</taxon>
        <taxon>metagenomes</taxon>
        <taxon>ecological metagenomes</taxon>
    </lineage>
</organism>
<keyword evidence="5" id="KW-0067">ATP-binding</keyword>
<dbReference type="InterPro" id="IPR020056">
    <property type="entry name" value="Rbsml_bL25/Gln-tRNA_synth_N"/>
</dbReference>
<dbReference type="PRINTS" id="PR00987">
    <property type="entry name" value="TRNASYNTHGLU"/>
</dbReference>
<dbReference type="InterPro" id="IPR049437">
    <property type="entry name" value="tRNA-synt_1c_C2"/>
</dbReference>
<dbReference type="AlphaFoldDB" id="A0A3B0VTX0"/>
<evidence type="ECO:0000256" key="7">
    <source>
        <dbReference type="ARBA" id="ARBA00023146"/>
    </source>
</evidence>
<evidence type="ECO:0000256" key="8">
    <source>
        <dbReference type="ARBA" id="ARBA00048270"/>
    </source>
</evidence>
<evidence type="ECO:0000259" key="10">
    <source>
        <dbReference type="Pfam" id="PF03950"/>
    </source>
</evidence>
<dbReference type="InterPro" id="IPR000924">
    <property type="entry name" value="Glu/Gln-tRNA-synth"/>
</dbReference>
<dbReference type="SUPFAM" id="SSF50715">
    <property type="entry name" value="Ribosomal protein L25-like"/>
    <property type="match status" value="1"/>
</dbReference>
<proteinExistence type="inferred from homology"/>
<dbReference type="InterPro" id="IPR020058">
    <property type="entry name" value="Glu/Gln-tRNA-synth_Ib_cat-dom"/>
</dbReference>
<dbReference type="InterPro" id="IPR001412">
    <property type="entry name" value="aa-tRNA-synth_I_CS"/>
</dbReference>
<dbReference type="GO" id="GO:0005524">
    <property type="term" value="F:ATP binding"/>
    <property type="evidence" value="ECO:0007669"/>
    <property type="project" value="UniProtKB-KW"/>
</dbReference>
<keyword evidence="4" id="KW-0547">Nucleotide-binding</keyword>
<keyword evidence="3 12" id="KW-0436">Ligase</keyword>
<dbReference type="Gene3D" id="3.40.50.620">
    <property type="entry name" value="HUPs"/>
    <property type="match status" value="1"/>
</dbReference>
<evidence type="ECO:0000313" key="12">
    <source>
        <dbReference type="EMBL" id="VAW41927.1"/>
    </source>
</evidence>
<dbReference type="InterPro" id="IPR022861">
    <property type="entry name" value="Gln_tRNA_ligase_bac"/>
</dbReference>
<evidence type="ECO:0000259" key="9">
    <source>
        <dbReference type="Pfam" id="PF00749"/>
    </source>
</evidence>
<evidence type="ECO:0000256" key="5">
    <source>
        <dbReference type="ARBA" id="ARBA00022840"/>
    </source>
</evidence>
<dbReference type="EC" id="6.1.1.18" evidence="1"/>
<dbReference type="PANTHER" id="PTHR43097">
    <property type="entry name" value="GLUTAMINE-TRNA LIGASE"/>
    <property type="match status" value="1"/>
</dbReference>